<dbReference type="RefSeq" id="WP_155710112.1">
    <property type="nucleotide sequence ID" value="NZ_BMWU01000031.1"/>
</dbReference>
<keyword evidence="3" id="KW-1185">Reference proteome</keyword>
<comment type="caution">
    <text evidence="2">The sequence shown here is derived from an EMBL/GenBank/DDBJ whole genome shotgun (WGS) entry which is preliminary data.</text>
</comment>
<keyword evidence="1" id="KW-0732">Signal</keyword>
<dbReference type="AlphaFoldDB" id="A0A6I3XDE2"/>
<evidence type="ECO:0000313" key="3">
    <source>
        <dbReference type="Proteomes" id="UP000431684"/>
    </source>
</evidence>
<dbReference type="Proteomes" id="UP000431684">
    <property type="component" value="Unassembled WGS sequence"/>
</dbReference>
<reference evidence="2 3" key="1">
    <citation type="submission" date="2019-11" db="EMBL/GenBank/DDBJ databases">
        <title>Draft Genome Sequences of Six Type Strains of the Genus Massilia.</title>
        <authorList>
            <person name="Miess H."/>
            <person name="Frediansyah A."/>
            <person name="Goeker M."/>
            <person name="Gross H."/>
        </authorList>
    </citation>
    <scope>NUCLEOTIDE SEQUENCE [LARGE SCALE GENOMIC DNA]</scope>
    <source>
        <strain evidence="2 3">DSM 17513</strain>
    </source>
</reference>
<proteinExistence type="predicted"/>
<evidence type="ECO:0000313" key="2">
    <source>
        <dbReference type="EMBL" id="MUI14417.1"/>
    </source>
</evidence>
<evidence type="ECO:0000256" key="1">
    <source>
        <dbReference type="SAM" id="SignalP"/>
    </source>
</evidence>
<dbReference type="EMBL" id="WNWM01000002">
    <property type="protein sequence ID" value="MUI14417.1"/>
    <property type="molecule type" value="Genomic_DNA"/>
</dbReference>
<name>A0A6I3XDE2_9BURK</name>
<sequence>MHSTATILLGMAVLAMCPAAGAVDIPMDPRLAEARLDSKTCYGTITANGRLVGYELQDLLVGRQGRLAALTKTSQADIGDGKTRTYAADGLAVTIVPRRTKMRDGATQDIYTIEERASARFVENGVARRIDVLVVLDCSP</sequence>
<feature type="chain" id="PRO_5026056598" evidence="1">
    <location>
        <begin position="23"/>
        <end position="140"/>
    </location>
</feature>
<feature type="signal peptide" evidence="1">
    <location>
        <begin position="1"/>
        <end position="22"/>
    </location>
</feature>
<protein>
    <submittedName>
        <fullName evidence="2">Uncharacterized protein</fullName>
    </submittedName>
</protein>
<gene>
    <name evidence="2" type="ORF">GJV26_18420</name>
</gene>
<organism evidence="2 3">
    <name type="scientific">Pseudoduganella dura</name>
    <dbReference type="NCBI Taxonomy" id="321982"/>
    <lineage>
        <taxon>Bacteria</taxon>
        <taxon>Pseudomonadati</taxon>
        <taxon>Pseudomonadota</taxon>
        <taxon>Betaproteobacteria</taxon>
        <taxon>Burkholderiales</taxon>
        <taxon>Oxalobacteraceae</taxon>
        <taxon>Telluria group</taxon>
        <taxon>Pseudoduganella</taxon>
    </lineage>
</organism>
<accession>A0A6I3XDE2</accession>